<dbReference type="CTD" id="24592705"/>
<feature type="region of interest" description="Disordered" evidence="1">
    <location>
        <begin position="801"/>
        <end position="825"/>
    </location>
</feature>
<reference evidence="3" key="1">
    <citation type="journal article" date="2012" name="Nat. Genet.">
        <title>Whole-genome sequence of Schistosoma haematobium.</title>
        <authorList>
            <person name="Young N.D."/>
            <person name="Jex A.R."/>
            <person name="Li B."/>
            <person name="Liu S."/>
            <person name="Yang L."/>
            <person name="Xiong Z."/>
            <person name="Li Y."/>
            <person name="Cantacessi C."/>
            <person name="Hall R.S."/>
            <person name="Xu X."/>
            <person name="Chen F."/>
            <person name="Wu X."/>
            <person name="Zerlotini A."/>
            <person name="Oliveira G."/>
            <person name="Hofmann A."/>
            <person name="Zhang G."/>
            <person name="Fang X."/>
            <person name="Kang Y."/>
            <person name="Campbell B.E."/>
            <person name="Loukas A."/>
            <person name="Ranganathan S."/>
            <person name="Rollinson D."/>
            <person name="Rinaldi G."/>
            <person name="Brindley P.J."/>
            <person name="Yang H."/>
            <person name="Wang J."/>
            <person name="Wang J."/>
            <person name="Gasser R.B."/>
        </authorList>
    </citation>
    <scope>NUCLEOTIDE SEQUENCE</scope>
</reference>
<feature type="domain" description="IRS-type PTB" evidence="2">
    <location>
        <begin position="309"/>
        <end position="345"/>
    </location>
</feature>
<dbReference type="EMBL" id="AMPZ03000006">
    <property type="protein sequence ID" value="KAH9581653.1"/>
    <property type="molecule type" value="Genomic_DNA"/>
</dbReference>
<evidence type="ECO:0000313" key="4">
    <source>
        <dbReference type="Proteomes" id="UP000471633"/>
    </source>
</evidence>
<keyword evidence="4" id="KW-1185">Reference proteome</keyword>
<dbReference type="AlphaFoldDB" id="A0A6A5D0M6"/>
<evidence type="ECO:0000313" key="3">
    <source>
        <dbReference type="EMBL" id="KAH9581653.1"/>
    </source>
</evidence>
<dbReference type="GeneID" id="24592705"/>
<dbReference type="Proteomes" id="UP000471633">
    <property type="component" value="Unassembled WGS sequence"/>
</dbReference>
<gene>
    <name evidence="3" type="ORF">MS3_00008721</name>
</gene>
<dbReference type="SUPFAM" id="SSF50729">
    <property type="entry name" value="PH domain-like"/>
    <property type="match status" value="1"/>
</dbReference>
<dbReference type="Gene3D" id="2.30.29.30">
    <property type="entry name" value="Pleckstrin-homology domain (PH domain)/Phosphotyrosine-binding domain (PTB)"/>
    <property type="match status" value="1"/>
</dbReference>
<comment type="caution">
    <text evidence="3">The sequence shown here is derived from an EMBL/GenBank/DDBJ whole genome shotgun (WGS) entry which is preliminary data.</text>
</comment>
<feature type="compositionally biased region" description="Low complexity" evidence="1">
    <location>
        <begin position="804"/>
        <end position="823"/>
    </location>
</feature>
<protein>
    <recommendedName>
        <fullName evidence="2">IRS-type PTB domain-containing protein</fullName>
    </recommendedName>
</protein>
<dbReference type="RefSeq" id="XP_035586357.1">
    <property type="nucleotide sequence ID" value="XM_035729676.1"/>
</dbReference>
<sequence>MIFVIINCIPTFAPPAFSNQGEFRNLIDNRDRRQFFMGAINSLIDTPGGYSVLQRNSETRHCRFCGSAYNDVCTKDIHTSRLEDHHPAELCGIWLGRLYSNQMKEIRIHGDFTALSATQSQCAETEGNFESVGSPLITLPKRSCAPTRSQVATLLRHSDTTKNQSTLKDFFSTMDIRNSSSVQYTELEGCHINGCLFVEHGNLVFQAVSKRSHVPFLLIDQQMLGPTSDCVAPIFHQTNRERFLDNPKLHCSIQRPLPISSFLENGSHLGNSDTVGQKCSASLVDNPYVSTNRYPEDVKPRLPPPPLRLSWPLVTLRRFGFYGNSLFKVETGRRAPRGEGLYLFRIKHLREFRKSFETCVHQHRDNLSVHQLSTSISESRSLQRSNNNNNGKLSFIMPFNKIFHKQSSISLSTTPILNDSINEKIDRNQFNGRNDHKNIIDNHDPLHHYHRSYPPVLTERNNLAFSFDDTEIDLLHNQTIKLMNNHHNNKKNKKIQQKQEHHDRVSSNCLHWLQLQNSSNHFSNNENNQHDNHTNNDHGNKLQNSFKYSCPQLTDIASMNLINCNEDDDNDDDATATRSNISHQCHHVGRGCCQRSGGSYFSVHQSNNHQSHCLNKDTKNDTIVDMDECIVKVDEDDEISNLPEAPLPPLYNNSLSYCDIIQEQGVCYQRIYDNLIAVNNGMNDTTSNNDNDNCCCSTIRRSLPSMTTPTTPTVCFPHQLSNEYGDNNNNNNNVAEIDKKTSVDGQTQIDGVGPVVLALERGDSTPSFGEQKLAHINDCNNPPPQLKKSLSSDINLPEMIDKPSSIISNNSTTTTNGDNNNNNSKEHDVMRKFRNKSQTLILPRLPSISTSSKIYLHSRHASLPNPNTCSNTVIIGDGISRREHSYANTGTNHNRQENMPFRVNKKIPSDYLCKIHRNLSNSSDRKNSDMLDMITEYSPYYNLSTSPQTLTQIQCTGLCTSQTITSSLPGENNQKCIHSSSVSCLPTDFTSNCTSLSSANHPVSGDNINRISYCSSYSKESPIQTARNQPSPSVASSSVTISTNISVTTTATTTTSPSITTSTTTTVPCRIGNLGCHNNFEKPTSMLHYATLDFGIMTPETSHYRNESYPDMNTVRWNNNIHDMDNTHTGSTRNQKSCSMDNTVTNANNHNNNNNNHSNLNDNYSSRIYGTLTDTLHSHLIESPCHHHFSGHTVSSNNSANCEDMIRDETDSDLPSNYVAICQLQTLAMRAVLSATT</sequence>
<dbReference type="InterPro" id="IPR011993">
    <property type="entry name" value="PH-like_dom_sf"/>
</dbReference>
<feature type="compositionally biased region" description="Basic and acidic residues" evidence="1">
    <location>
        <begin position="528"/>
        <end position="540"/>
    </location>
</feature>
<evidence type="ECO:0000259" key="2">
    <source>
        <dbReference type="Pfam" id="PF02174"/>
    </source>
</evidence>
<organism evidence="3 4">
    <name type="scientific">Schistosoma haematobium</name>
    <name type="common">Blood fluke</name>
    <dbReference type="NCBI Taxonomy" id="6185"/>
    <lineage>
        <taxon>Eukaryota</taxon>
        <taxon>Metazoa</taxon>
        <taxon>Spiralia</taxon>
        <taxon>Lophotrochozoa</taxon>
        <taxon>Platyhelminthes</taxon>
        <taxon>Trematoda</taxon>
        <taxon>Digenea</taxon>
        <taxon>Strigeidida</taxon>
        <taxon>Schistosomatoidea</taxon>
        <taxon>Schistosomatidae</taxon>
        <taxon>Schistosoma</taxon>
    </lineage>
</organism>
<reference evidence="3" key="2">
    <citation type="journal article" date="2019" name="Gigascience">
        <title>High-quality Schistosoma haematobium genome achieved by single-molecule and long-range sequencing.</title>
        <authorList>
            <person name="Stroehlein A.J."/>
            <person name="Korhonen P.K."/>
            <person name="Chong T.M."/>
            <person name="Lim Y.L."/>
            <person name="Chan K.G."/>
            <person name="Webster B."/>
            <person name="Rollinson D."/>
            <person name="Brindley P.J."/>
            <person name="Gasser R.B."/>
            <person name="Young N.D."/>
        </authorList>
    </citation>
    <scope>NUCLEOTIDE SEQUENCE</scope>
</reference>
<reference evidence="3" key="4">
    <citation type="journal article" date="2022" name="PLoS Pathog.">
        <title>Chromosome-level genome of Schistosoma haematobium underpins genome-wide explorations of molecular variation.</title>
        <authorList>
            <person name="Stroehlein A.J."/>
            <person name="Korhonen P.K."/>
            <person name="Lee V.V."/>
            <person name="Ralph S.A."/>
            <person name="Mentink-Kane M."/>
            <person name="You H."/>
            <person name="McManus D.P."/>
            <person name="Tchuente L.T."/>
            <person name="Stothard J.R."/>
            <person name="Kaur P."/>
            <person name="Dudchenko O."/>
            <person name="Aiden E.L."/>
            <person name="Yang B."/>
            <person name="Yang H."/>
            <person name="Emery A.M."/>
            <person name="Webster B.L."/>
            <person name="Brindley P.J."/>
            <person name="Rollinson D."/>
            <person name="Chang B.C.H."/>
            <person name="Gasser R.B."/>
            <person name="Young N.D."/>
        </authorList>
    </citation>
    <scope>NUCLEOTIDE SEQUENCE</scope>
</reference>
<accession>A0A6A5D0M6</accession>
<proteinExistence type="predicted"/>
<reference evidence="3" key="3">
    <citation type="submission" date="2021-06" db="EMBL/GenBank/DDBJ databases">
        <title>Chromosome-level genome assembly for S. haematobium.</title>
        <authorList>
            <person name="Stroehlein A.J."/>
        </authorList>
    </citation>
    <scope>NUCLEOTIDE SEQUENCE</scope>
</reference>
<evidence type="ECO:0000256" key="1">
    <source>
        <dbReference type="SAM" id="MobiDB-lite"/>
    </source>
</evidence>
<dbReference type="KEGG" id="shx:MS3_00008721"/>
<dbReference type="Pfam" id="PF02174">
    <property type="entry name" value="IRS"/>
    <property type="match status" value="1"/>
</dbReference>
<feature type="region of interest" description="Disordered" evidence="1">
    <location>
        <begin position="519"/>
        <end position="544"/>
    </location>
</feature>
<dbReference type="InterPro" id="IPR002404">
    <property type="entry name" value="IRS_PTB"/>
</dbReference>
<name>A0A6A5D0M6_SCHHA</name>